<dbReference type="RefSeq" id="WP_157568831.1">
    <property type="nucleotide sequence ID" value="NZ_WPIK01000016.1"/>
</dbReference>
<sequence>MATETKKLHELVADKIIEQLKEGIAPWQKPWNSTGTDYKAPYNAVTNKAYQGLNALYLNLFSPFDDPRWATFKQAEGQGWQIQKGAKGFMINFVKTHVLKQKLDENKKPVLDTSGKPVKIQIELKFPIVQKAWVFNAEQIKGIGPQPIVNEEKNSLWEKLIRAENIFKASGAKIDHVPGDAAFYTPLHDKIQMPKRNQFESSDRYYSTLLHELGHWTGHPSRLDRELVNKFGTPDYAREELRAEIASMILGNELKIGHDPKQHIAYVDSWIKVLTDTPYEIHAAASDAQRIYDYVIGLEQKQEISIERAGDKTLGSNSLIAGQKINYGPDTYEVLKADEQNFLVINLQNLHKIQLTDKDGLFKSLIKASSEQELVAEQTSTNLISRNLNSISTESEITPVKSTNLYRKP</sequence>
<gene>
    <name evidence="3" type="ORF">GO621_15925</name>
</gene>
<dbReference type="InterPro" id="IPR041459">
    <property type="entry name" value="MPTase-PolyVal"/>
</dbReference>
<dbReference type="Proteomes" id="UP000462014">
    <property type="component" value="Unassembled WGS sequence"/>
</dbReference>
<evidence type="ECO:0000313" key="4">
    <source>
        <dbReference type="Proteomes" id="UP000462014"/>
    </source>
</evidence>
<dbReference type="AlphaFoldDB" id="A0A7K1T0C6"/>
<organism evidence="3 4">
    <name type="scientific">Mucilaginibacter arboris</name>
    <dbReference type="NCBI Taxonomy" id="2682090"/>
    <lineage>
        <taxon>Bacteria</taxon>
        <taxon>Pseudomonadati</taxon>
        <taxon>Bacteroidota</taxon>
        <taxon>Sphingobacteriia</taxon>
        <taxon>Sphingobacteriales</taxon>
        <taxon>Sphingobacteriaceae</taxon>
        <taxon>Mucilaginibacter</taxon>
    </lineage>
</organism>
<name>A0A7K1T0C6_9SPHI</name>
<feature type="domain" description="Polyvalent protein metallopeptidase" evidence="2">
    <location>
        <begin position="162"/>
        <end position="286"/>
    </location>
</feature>
<dbReference type="Pfam" id="PF08401">
    <property type="entry name" value="ArdcN"/>
    <property type="match status" value="1"/>
</dbReference>
<evidence type="ECO:0000259" key="2">
    <source>
        <dbReference type="Pfam" id="PF18818"/>
    </source>
</evidence>
<reference evidence="3 4" key="1">
    <citation type="submission" date="2019-12" db="EMBL/GenBank/DDBJ databases">
        <title>Mucilaginibacter sp. HMF7410 genome sequencing and assembly.</title>
        <authorList>
            <person name="Kang H."/>
            <person name="Cha I."/>
            <person name="Kim H."/>
            <person name="Joh K."/>
        </authorList>
    </citation>
    <scope>NUCLEOTIDE SEQUENCE [LARGE SCALE GENOMIC DNA]</scope>
    <source>
        <strain evidence="3 4">HMF7410</strain>
    </source>
</reference>
<evidence type="ECO:0000313" key="3">
    <source>
        <dbReference type="EMBL" id="MVN23015.1"/>
    </source>
</evidence>
<dbReference type="InterPro" id="IPR013610">
    <property type="entry name" value="ArdC_N"/>
</dbReference>
<protein>
    <submittedName>
        <fullName evidence="3">DUF1738 domain-containing protein</fullName>
    </submittedName>
</protein>
<dbReference type="EMBL" id="WPIK01000016">
    <property type="protein sequence ID" value="MVN23015.1"/>
    <property type="molecule type" value="Genomic_DNA"/>
</dbReference>
<evidence type="ECO:0000259" key="1">
    <source>
        <dbReference type="Pfam" id="PF08401"/>
    </source>
</evidence>
<keyword evidence="4" id="KW-1185">Reference proteome</keyword>
<feature type="domain" description="N-terminal" evidence="1">
    <location>
        <begin position="6"/>
        <end position="134"/>
    </location>
</feature>
<accession>A0A7K1T0C6</accession>
<dbReference type="GO" id="GO:0003697">
    <property type="term" value="F:single-stranded DNA binding"/>
    <property type="evidence" value="ECO:0007669"/>
    <property type="project" value="InterPro"/>
</dbReference>
<comment type="caution">
    <text evidence="3">The sequence shown here is derived from an EMBL/GenBank/DDBJ whole genome shotgun (WGS) entry which is preliminary data.</text>
</comment>
<proteinExistence type="predicted"/>
<dbReference type="Pfam" id="PF18818">
    <property type="entry name" value="MPTase-PolyVal"/>
    <property type="match status" value="1"/>
</dbReference>